<evidence type="ECO:0000313" key="1">
    <source>
        <dbReference type="EMBL" id="RJX68191.1"/>
    </source>
</evidence>
<keyword evidence="2" id="KW-1185">Reference proteome</keyword>
<evidence type="ECO:0000313" key="2">
    <source>
        <dbReference type="Proteomes" id="UP000284322"/>
    </source>
</evidence>
<comment type="caution">
    <text evidence="1">The sequence shown here is derived from an EMBL/GenBank/DDBJ whole genome shotgun (WGS) entry which is preliminary data.</text>
</comment>
<dbReference type="OrthoDB" id="7408536at2"/>
<accession>A0A419R2N2</accession>
<reference evidence="1 2" key="1">
    <citation type="submission" date="2018-09" db="EMBL/GenBank/DDBJ databases">
        <title>Altererythrobacter sp.Ery1 and Ery12, the genome sequencing of novel strains in genus Alterythrobacter.</title>
        <authorList>
            <person name="Cheng H."/>
            <person name="Wu Y.-H."/>
            <person name="Fang C."/>
            <person name="Xu X.-W."/>
        </authorList>
    </citation>
    <scope>NUCLEOTIDE SEQUENCE [LARGE SCALE GENOMIC DNA]</scope>
    <source>
        <strain evidence="1 2">Ery12</strain>
    </source>
</reference>
<sequence>MTDKTRDEALNIRKLMREAEAVSDEAMVACARLKQAMILARLRSDTEVDTGQRALMRLIHAEQQALSLSTNLLRVHDELSKVAREKMGIDGGVDTPIEAHAIAPDIRASVAS</sequence>
<dbReference type="Proteomes" id="UP000284322">
    <property type="component" value="Unassembled WGS sequence"/>
</dbReference>
<dbReference type="AlphaFoldDB" id="A0A419R2N2"/>
<dbReference type="EMBL" id="RAHJ01000018">
    <property type="protein sequence ID" value="RJX68191.1"/>
    <property type="molecule type" value="Genomic_DNA"/>
</dbReference>
<organism evidence="1 2">
    <name type="scientific">Tsuneonella suprasediminis</name>
    <dbReference type="NCBI Taxonomy" id="2306996"/>
    <lineage>
        <taxon>Bacteria</taxon>
        <taxon>Pseudomonadati</taxon>
        <taxon>Pseudomonadota</taxon>
        <taxon>Alphaproteobacteria</taxon>
        <taxon>Sphingomonadales</taxon>
        <taxon>Erythrobacteraceae</taxon>
        <taxon>Tsuneonella</taxon>
    </lineage>
</organism>
<name>A0A419R2N2_9SPHN</name>
<proteinExistence type="predicted"/>
<protein>
    <submittedName>
        <fullName evidence="1">Uncharacterized protein</fullName>
    </submittedName>
</protein>
<gene>
    <name evidence="1" type="ORF">D6858_09825</name>
</gene>
<dbReference type="RefSeq" id="WP_120109482.1">
    <property type="nucleotide sequence ID" value="NZ_RAHJ01000018.1"/>
</dbReference>